<dbReference type="Pfam" id="PF09356">
    <property type="entry name" value="Phage_BR0599"/>
    <property type="match status" value="1"/>
</dbReference>
<dbReference type="OrthoDB" id="1633386at2"/>
<reference evidence="2 3" key="1">
    <citation type="submission" date="2019-12" db="EMBL/GenBank/DDBJ databases">
        <title>Genomic-based taxomic classification of the family Erythrobacteraceae.</title>
        <authorList>
            <person name="Xu L."/>
        </authorList>
    </citation>
    <scope>NUCLEOTIDE SEQUENCE [LARGE SCALE GENOMIC DNA]</scope>
    <source>
        <strain evidence="2 3">SW-109</strain>
    </source>
</reference>
<dbReference type="Pfam" id="PF09931">
    <property type="entry name" value="Phage_phiJL001_Gp84_N"/>
    <property type="match status" value="1"/>
</dbReference>
<organism evidence="2 3">
    <name type="scientific">Pontixanthobacter luteolus</name>
    <dbReference type="NCBI Taxonomy" id="295089"/>
    <lineage>
        <taxon>Bacteria</taxon>
        <taxon>Pseudomonadati</taxon>
        <taxon>Pseudomonadota</taxon>
        <taxon>Alphaproteobacteria</taxon>
        <taxon>Sphingomonadales</taxon>
        <taxon>Erythrobacteraceae</taxon>
        <taxon>Pontixanthobacter</taxon>
    </lineage>
</organism>
<dbReference type="InterPro" id="IPR011928">
    <property type="entry name" value="Phage_phiJL001_Gp84"/>
</dbReference>
<dbReference type="EMBL" id="WTYP01000002">
    <property type="protein sequence ID" value="MXP48066.1"/>
    <property type="molecule type" value="Genomic_DNA"/>
</dbReference>
<feature type="domain" description="Bacteriophage phiJL001 Gp84 C-terminal" evidence="1">
    <location>
        <begin position="186"/>
        <end position="262"/>
    </location>
</feature>
<name>A0A6I4V4V7_9SPHN</name>
<dbReference type="Proteomes" id="UP000471435">
    <property type="component" value="Unassembled WGS sequence"/>
</dbReference>
<keyword evidence="3" id="KW-1185">Reference proteome</keyword>
<accession>A0A6I4V4V7</accession>
<dbReference type="InterPro" id="IPR018964">
    <property type="entry name" value="Phage_phiJL001_Gp84_C"/>
</dbReference>
<evidence type="ECO:0000313" key="2">
    <source>
        <dbReference type="EMBL" id="MXP48066.1"/>
    </source>
</evidence>
<protein>
    <submittedName>
        <fullName evidence="2">DUF2163 domain-containing protein</fullName>
    </submittedName>
</protein>
<dbReference type="AlphaFoldDB" id="A0A6I4V4V7"/>
<dbReference type="RefSeq" id="WP_160731288.1">
    <property type="nucleotide sequence ID" value="NZ_WTYP01000002.1"/>
</dbReference>
<sequence length="271" mass="29033">MTHVFFREELEGVATFWRIYRKDGRALGFTSHDRNLVFGGLTHLAAPGMIPSSIRRTSDLSPDSAEVQGVLSHDSISVPDLSKGRFDDAAIQVGAVDWETLDHTVLYHGSIGAIAEQGGEFTAELRSAKFLLDEDPVPRTSPTCRAEFCGPGCNLAAPAFTVEAAVEEVDFEANSAIFTGIDPTPYLFGWARWIDGADSGIRSSIIASDGPALVFGGALPGGLQAGDQALLREGCDHTFAACNSRFANSANFRGEPFLPGNDLLARYPLPE</sequence>
<evidence type="ECO:0000313" key="3">
    <source>
        <dbReference type="Proteomes" id="UP000471435"/>
    </source>
</evidence>
<evidence type="ECO:0000259" key="1">
    <source>
        <dbReference type="Pfam" id="PF09356"/>
    </source>
</evidence>
<gene>
    <name evidence="2" type="ORF">GRI43_11785</name>
</gene>
<proteinExistence type="predicted"/>
<dbReference type="NCBIfam" id="TIGR02218">
    <property type="entry name" value="phg_TIGR02218"/>
    <property type="match status" value="1"/>
</dbReference>
<comment type="caution">
    <text evidence="2">The sequence shown here is derived from an EMBL/GenBank/DDBJ whole genome shotgun (WGS) entry which is preliminary data.</text>
</comment>